<reference evidence="2 3" key="2">
    <citation type="submission" date="2018-11" db="EMBL/GenBank/DDBJ databases">
        <authorList>
            <consortium name="Pathogen Informatics"/>
        </authorList>
    </citation>
    <scope>NUCLEOTIDE SEQUENCE [LARGE SCALE GENOMIC DNA]</scope>
</reference>
<sequence>MRVDEPVEAGEETANSTRNEEIWEAEIERREDTDSECFSSLREFLMLERLCEEECEHPNGYHKEGKDVASGDGDHIQGKKSMSFEEFCGEAFAISPTFIEDIMEEGKISQRLEQAHEEFGKSLRLFPCYNEMVDKLEKERKGIGQGDTLSKQKRLRRKGPCKPK</sequence>
<accession>A0A0R3U0I0</accession>
<feature type="compositionally biased region" description="Acidic residues" evidence="1">
    <location>
        <begin position="1"/>
        <end position="11"/>
    </location>
</feature>
<gene>
    <name evidence="2" type="ORF">HNAJ_LOCUS13603</name>
</gene>
<dbReference type="Proteomes" id="UP000278807">
    <property type="component" value="Unassembled WGS sequence"/>
</dbReference>
<proteinExistence type="predicted"/>
<dbReference type="WBParaSite" id="HNAJ_0001362901-mRNA-1">
    <property type="protein sequence ID" value="HNAJ_0001362901-mRNA-1"/>
    <property type="gene ID" value="HNAJ_0001362901"/>
</dbReference>
<name>A0A0R3U0I0_RODNA</name>
<protein>
    <submittedName>
        <fullName evidence="2 4">Uncharacterized protein</fullName>
    </submittedName>
</protein>
<evidence type="ECO:0000313" key="2">
    <source>
        <dbReference type="EMBL" id="VDO16446.1"/>
    </source>
</evidence>
<keyword evidence="3" id="KW-1185">Reference proteome</keyword>
<evidence type="ECO:0000313" key="4">
    <source>
        <dbReference type="WBParaSite" id="HNAJ_0001362901-mRNA-1"/>
    </source>
</evidence>
<feature type="compositionally biased region" description="Basic residues" evidence="1">
    <location>
        <begin position="151"/>
        <end position="164"/>
    </location>
</feature>
<organism evidence="4">
    <name type="scientific">Rodentolepis nana</name>
    <name type="common">Dwarf tapeworm</name>
    <name type="synonym">Hymenolepis nana</name>
    <dbReference type="NCBI Taxonomy" id="102285"/>
    <lineage>
        <taxon>Eukaryota</taxon>
        <taxon>Metazoa</taxon>
        <taxon>Spiralia</taxon>
        <taxon>Lophotrochozoa</taxon>
        <taxon>Platyhelminthes</taxon>
        <taxon>Cestoda</taxon>
        <taxon>Eucestoda</taxon>
        <taxon>Cyclophyllidea</taxon>
        <taxon>Hymenolepididae</taxon>
        <taxon>Rodentolepis</taxon>
    </lineage>
</organism>
<reference evidence="4" key="1">
    <citation type="submission" date="2017-02" db="UniProtKB">
        <authorList>
            <consortium name="WormBaseParasite"/>
        </authorList>
    </citation>
    <scope>IDENTIFICATION</scope>
</reference>
<dbReference type="AlphaFoldDB" id="A0A0R3U0I0"/>
<feature type="region of interest" description="Disordered" evidence="1">
    <location>
        <begin position="139"/>
        <end position="164"/>
    </location>
</feature>
<evidence type="ECO:0000313" key="3">
    <source>
        <dbReference type="Proteomes" id="UP000278807"/>
    </source>
</evidence>
<evidence type="ECO:0000256" key="1">
    <source>
        <dbReference type="SAM" id="MobiDB-lite"/>
    </source>
</evidence>
<dbReference type="EMBL" id="UZAE01015701">
    <property type="protein sequence ID" value="VDO16446.1"/>
    <property type="molecule type" value="Genomic_DNA"/>
</dbReference>
<dbReference type="OrthoDB" id="6320341at2759"/>
<feature type="region of interest" description="Disordered" evidence="1">
    <location>
        <begin position="1"/>
        <end position="21"/>
    </location>
</feature>